<accession>A0A8S4NXG8</accession>
<proteinExistence type="predicted"/>
<gene>
    <name evidence="1" type="ORF">OFUS_LOCUS11717</name>
</gene>
<feature type="non-terminal residue" evidence="1">
    <location>
        <position position="1"/>
    </location>
</feature>
<feature type="non-terminal residue" evidence="1">
    <location>
        <position position="109"/>
    </location>
</feature>
<sequence>QLIYIRAFIQFSIFSFTFVSPCDICKKNEYLFFLVKTTTGEADLVETIQNDEEDASLNSRLESILCEVGLESEEWCQRENFAAQGGSHESTIDSSELLQLCFFVFMKSI</sequence>
<evidence type="ECO:0000313" key="1">
    <source>
        <dbReference type="EMBL" id="CAH1785697.1"/>
    </source>
</evidence>
<comment type="caution">
    <text evidence="1">The sequence shown here is derived from an EMBL/GenBank/DDBJ whole genome shotgun (WGS) entry which is preliminary data.</text>
</comment>
<reference evidence="1" key="1">
    <citation type="submission" date="2022-03" db="EMBL/GenBank/DDBJ databases">
        <authorList>
            <person name="Martin C."/>
        </authorList>
    </citation>
    <scope>NUCLEOTIDE SEQUENCE</scope>
</reference>
<evidence type="ECO:0000313" key="2">
    <source>
        <dbReference type="Proteomes" id="UP000749559"/>
    </source>
</evidence>
<protein>
    <submittedName>
        <fullName evidence="1">Uncharacterized protein</fullName>
    </submittedName>
</protein>
<dbReference type="AlphaFoldDB" id="A0A8S4NXG8"/>
<dbReference type="Proteomes" id="UP000749559">
    <property type="component" value="Unassembled WGS sequence"/>
</dbReference>
<keyword evidence="2" id="KW-1185">Reference proteome</keyword>
<dbReference type="EMBL" id="CAIIXF020000006">
    <property type="protein sequence ID" value="CAH1785697.1"/>
    <property type="molecule type" value="Genomic_DNA"/>
</dbReference>
<organism evidence="1 2">
    <name type="scientific">Owenia fusiformis</name>
    <name type="common">Polychaete worm</name>
    <dbReference type="NCBI Taxonomy" id="6347"/>
    <lineage>
        <taxon>Eukaryota</taxon>
        <taxon>Metazoa</taxon>
        <taxon>Spiralia</taxon>
        <taxon>Lophotrochozoa</taxon>
        <taxon>Annelida</taxon>
        <taxon>Polychaeta</taxon>
        <taxon>Sedentaria</taxon>
        <taxon>Canalipalpata</taxon>
        <taxon>Sabellida</taxon>
        <taxon>Oweniida</taxon>
        <taxon>Oweniidae</taxon>
        <taxon>Owenia</taxon>
    </lineage>
</organism>
<name>A0A8S4NXG8_OWEFU</name>